<feature type="transmembrane region" description="Helical" evidence="9">
    <location>
        <begin position="360"/>
        <end position="384"/>
    </location>
</feature>
<keyword evidence="6 9" id="KW-1133">Transmembrane helix</keyword>
<feature type="transmembrane region" description="Helical" evidence="9">
    <location>
        <begin position="967"/>
        <end position="992"/>
    </location>
</feature>
<dbReference type="PRINTS" id="PR00702">
    <property type="entry name" value="ACRIFLAVINRP"/>
</dbReference>
<feature type="transmembrane region" description="Helical" evidence="9">
    <location>
        <begin position="463"/>
        <end position="481"/>
    </location>
</feature>
<dbReference type="InterPro" id="IPR027463">
    <property type="entry name" value="AcrB_DN_DC_subdom"/>
</dbReference>
<dbReference type="SUPFAM" id="SSF82866">
    <property type="entry name" value="Multidrug efflux transporter AcrB transmembrane domain"/>
    <property type="match status" value="2"/>
</dbReference>
<feature type="region of interest" description="Disordered" evidence="8">
    <location>
        <begin position="492"/>
        <end position="534"/>
    </location>
</feature>
<evidence type="ECO:0000256" key="5">
    <source>
        <dbReference type="ARBA" id="ARBA00022692"/>
    </source>
</evidence>
<evidence type="ECO:0000256" key="8">
    <source>
        <dbReference type="SAM" id="MobiDB-lite"/>
    </source>
</evidence>
<dbReference type="GO" id="GO:0042910">
    <property type="term" value="F:xenobiotic transmembrane transporter activity"/>
    <property type="evidence" value="ECO:0007669"/>
    <property type="project" value="TreeGrafter"/>
</dbReference>
<dbReference type="SUPFAM" id="SSF82714">
    <property type="entry name" value="Multidrug efflux transporter AcrB TolC docking domain, DN and DC subdomains"/>
    <property type="match status" value="2"/>
</dbReference>
<dbReference type="GO" id="GO:0005886">
    <property type="term" value="C:plasma membrane"/>
    <property type="evidence" value="ECO:0007669"/>
    <property type="project" value="UniProtKB-SubCell"/>
</dbReference>
<feature type="transmembrane region" description="Helical" evidence="9">
    <location>
        <begin position="334"/>
        <end position="353"/>
    </location>
</feature>
<reference evidence="10" key="1">
    <citation type="submission" date="2024-05" db="EMBL/GenBank/DDBJ databases">
        <authorList>
            <person name="Luo Y.-C."/>
            <person name="Nicholds J."/>
            <person name="Mortimer T."/>
            <person name="Maboni G."/>
        </authorList>
    </citation>
    <scope>NUCLEOTIDE SEQUENCE</scope>
    <source>
        <strain evidence="12">141555</strain>
        <strain evidence="11">144863</strain>
        <strain evidence="10">153920</strain>
    </source>
</reference>
<keyword evidence="7 9" id="KW-0472">Membrane</keyword>
<dbReference type="Gene3D" id="3.30.70.1440">
    <property type="entry name" value="Multidrug efflux transporter AcrB pore domain"/>
    <property type="match status" value="1"/>
</dbReference>
<feature type="transmembrane region" description="Helical" evidence="9">
    <location>
        <begin position="390"/>
        <end position="411"/>
    </location>
</feature>
<name>A0AB39CLA9_9BURK</name>
<dbReference type="Pfam" id="PF00873">
    <property type="entry name" value="ACR_tran"/>
    <property type="match status" value="2"/>
</dbReference>
<dbReference type="EMBL" id="CP158252">
    <property type="protein sequence ID" value="XDJ42719.1"/>
    <property type="molecule type" value="Genomic_DNA"/>
</dbReference>
<dbReference type="RefSeq" id="WP_368643770.1">
    <property type="nucleotide sequence ID" value="NZ_CP158252.1"/>
</dbReference>
<sequence>MSLSRLFILRPVATTLAMVALALAGLLAYRELPVSALPQVDFPTIQVTTLYPGAGPEVMTALVTSPLERQFGQMPGLAQMLSTSSGGSSRITLRFDLGLPLDVAEQEVQAAINAASNLLPSDMPSPPIYSKINPADAPVMTLAVTSPTLPLPLVRDLIEVRVAQKLSQISGVGLVSVAGGQRPAVRIQVDAQALAAHRLTLADVRRVVTQANVNQPKGNLDGPQRSITISVNDQLKDPAEYERLILAYENGAPLRLGDVAQVRRAAENRDQAAWFGRTPAILLNIQRQPGANVIEVVDRVQALLPGLRTMLPTGVELQVASDRTRTIRDSVSHVQVEMLLAIVLVVAVTFVFLRTWRATLIPGVVVPLSLVGTFALMALLGFSINNLTLMALTIATGFVVDDAIVMVENIARRIEAGESAMTAALRGSRQIGFTLVSLTLSLIAVLIPLLFMGDVVGRLFREFAVTLAVAILLSLLISLTLTPMMCARMLRPEPGGQAEPAERGGLFLPPGRPKAKSAPSGGSEQAEPAWRGGLFLPPGRPKAESAPSGGSEQAEPAWRGGHISWMNRLIAAYDRGLRWVLAHQRATLWAVVATLLVTAGLYAAIPKGFFPQQDTGAVQAITQGPQSASFQVMNRLQQQAVERVLADPAVATVASFIGIDGDNTTLNTGRLQITLKPLAERGERADAVIDRLQAALQPVVGLEAWLQPVQELSVEDQVSRGQFQMTLSSPDEAALARWTPRLIDALRALPGLRDVAGDLQDRGLALAVTVNRDAAARLGVTQTAIDDALYDAFGQRLISTIYTQSAQYRVVLEADAGLLDGGPAALELLHVPTASGGVTPLSSVARFEPGLARLAVQRLDQFPAATVSFSLAPGMALSDAVQAIASARAALGVPDSIEVRFQGAARAFQASLSSTLWLLLAAVVTMYIVLGVLYESLIHPVTILSTLPSAAIGALLALWLGGAHLDMIGVIGIILLIGIVKKNAILMIDFALDAQRERGLGPQAAIHEAALLRFRPILMTTLAAFFSAIPLMLASGSGAELRQPLGLAMVGGLLCSQVLTLFTTPVIYLLFERLAHRRAAGG</sequence>
<evidence type="ECO:0000256" key="3">
    <source>
        <dbReference type="ARBA" id="ARBA00022475"/>
    </source>
</evidence>
<feature type="transmembrane region" description="Helical" evidence="9">
    <location>
        <begin position="941"/>
        <end position="961"/>
    </location>
</feature>
<dbReference type="PANTHER" id="PTHR32063">
    <property type="match status" value="1"/>
</dbReference>
<proteinExistence type="predicted"/>
<gene>
    <name evidence="11" type="ORF">ABRY94_03520</name>
    <name evidence="10" type="ORF">ABRY99_03840</name>
    <name evidence="12" type="ORF">ABRZ07_02950</name>
</gene>
<evidence type="ECO:0000313" key="10">
    <source>
        <dbReference type="EMBL" id="XDJ42719.1"/>
    </source>
</evidence>
<feature type="transmembrane region" description="Helical" evidence="9">
    <location>
        <begin position="916"/>
        <end position="934"/>
    </location>
</feature>
<feature type="transmembrane region" description="Helical" evidence="9">
    <location>
        <begin position="1012"/>
        <end position="1033"/>
    </location>
</feature>
<evidence type="ECO:0000256" key="7">
    <source>
        <dbReference type="ARBA" id="ARBA00023136"/>
    </source>
</evidence>
<feature type="transmembrane region" description="Helical" evidence="9">
    <location>
        <begin position="586"/>
        <end position="605"/>
    </location>
</feature>
<organism evidence="10">
    <name type="scientific">Castellaniella ginsengisoli</name>
    <dbReference type="NCBI Taxonomy" id="546114"/>
    <lineage>
        <taxon>Bacteria</taxon>
        <taxon>Pseudomonadati</taxon>
        <taxon>Pseudomonadota</taxon>
        <taxon>Betaproteobacteria</taxon>
        <taxon>Burkholderiales</taxon>
        <taxon>Alcaligenaceae</taxon>
        <taxon>Castellaniella</taxon>
    </lineage>
</organism>
<evidence type="ECO:0000256" key="1">
    <source>
        <dbReference type="ARBA" id="ARBA00004429"/>
    </source>
</evidence>
<dbReference type="Gene3D" id="3.30.70.1430">
    <property type="entry name" value="Multidrug efflux transporter AcrB pore domain"/>
    <property type="match status" value="2"/>
</dbReference>
<evidence type="ECO:0000256" key="4">
    <source>
        <dbReference type="ARBA" id="ARBA00022519"/>
    </source>
</evidence>
<dbReference type="InterPro" id="IPR001036">
    <property type="entry name" value="Acrflvin-R"/>
</dbReference>
<dbReference type="PANTHER" id="PTHR32063:SF21">
    <property type="entry name" value="MULTIDRUG RESISTANCE PROTEIN MDTB"/>
    <property type="match status" value="1"/>
</dbReference>
<dbReference type="EMBL" id="CP158262">
    <property type="protein sequence ID" value="XDJ69882.1"/>
    <property type="molecule type" value="Genomic_DNA"/>
</dbReference>
<evidence type="ECO:0000256" key="6">
    <source>
        <dbReference type="ARBA" id="ARBA00022989"/>
    </source>
</evidence>
<dbReference type="FunFam" id="1.20.1640.10:FF:000001">
    <property type="entry name" value="Efflux pump membrane transporter"/>
    <property type="match status" value="1"/>
</dbReference>
<keyword evidence="3" id="KW-1003">Cell membrane</keyword>
<evidence type="ECO:0000256" key="9">
    <source>
        <dbReference type="SAM" id="Phobius"/>
    </source>
</evidence>
<keyword evidence="4" id="KW-0997">Cell inner membrane</keyword>
<accession>A0AB39CLA9</accession>
<dbReference type="Gene3D" id="3.30.70.1320">
    <property type="entry name" value="Multidrug efflux transporter AcrB pore domain like"/>
    <property type="match status" value="1"/>
</dbReference>
<dbReference type="Gene3D" id="1.20.1640.10">
    <property type="entry name" value="Multidrug efflux transporter AcrB transmembrane domain"/>
    <property type="match status" value="2"/>
</dbReference>
<evidence type="ECO:0000313" key="12">
    <source>
        <dbReference type="EMBL" id="XDJ80479.1"/>
    </source>
</evidence>
<evidence type="ECO:0000313" key="11">
    <source>
        <dbReference type="EMBL" id="XDJ69882.1"/>
    </source>
</evidence>
<dbReference type="FunFam" id="3.30.70.1430:FF:000001">
    <property type="entry name" value="Efflux pump membrane transporter"/>
    <property type="match status" value="1"/>
</dbReference>
<dbReference type="Gene3D" id="3.30.2090.10">
    <property type="entry name" value="Multidrug efflux transporter AcrB TolC docking domain, DN and DC subdomains"/>
    <property type="match status" value="2"/>
</dbReference>
<keyword evidence="2" id="KW-0813">Transport</keyword>
<feature type="transmembrane region" description="Helical" evidence="9">
    <location>
        <begin position="431"/>
        <end position="451"/>
    </location>
</feature>
<evidence type="ECO:0000256" key="2">
    <source>
        <dbReference type="ARBA" id="ARBA00022448"/>
    </source>
</evidence>
<feature type="transmembrane region" description="Helical" evidence="9">
    <location>
        <begin position="1045"/>
        <end position="1071"/>
    </location>
</feature>
<dbReference type="AlphaFoldDB" id="A0AB39CLA9"/>
<comment type="subcellular location">
    <subcellularLocation>
        <location evidence="1">Cell inner membrane</location>
        <topology evidence="1">Multi-pass membrane protein</topology>
    </subcellularLocation>
</comment>
<protein>
    <submittedName>
        <fullName evidence="10">Efflux RND transporter permease subunit</fullName>
    </submittedName>
</protein>
<dbReference type="SUPFAM" id="SSF82693">
    <property type="entry name" value="Multidrug efflux transporter AcrB pore domain, PN1, PN2, PC1 and PC2 subdomains"/>
    <property type="match status" value="3"/>
</dbReference>
<dbReference type="EMBL" id="CP158267">
    <property type="protein sequence ID" value="XDJ80479.1"/>
    <property type="molecule type" value="Genomic_DNA"/>
</dbReference>
<keyword evidence="5 9" id="KW-0812">Transmembrane</keyword>